<comment type="cofactor">
    <cofactor evidence="1">
        <name>Mg(2+)</name>
        <dbReference type="ChEBI" id="CHEBI:18420"/>
    </cofactor>
</comment>
<dbReference type="PANTHER" id="PTHR43046">
    <property type="entry name" value="GDP-MANNOSE MANNOSYL HYDROLASE"/>
    <property type="match status" value="1"/>
</dbReference>
<comment type="caution">
    <text evidence="4">The sequence shown here is derived from an EMBL/GenBank/DDBJ whole genome shotgun (WGS) entry which is preliminary data.</text>
</comment>
<dbReference type="InterPro" id="IPR015797">
    <property type="entry name" value="NUDIX_hydrolase-like_dom_sf"/>
</dbReference>
<sequence>MSWAESYHGRLRAMAGDAEVLIMVGARCVLRDDRGRILLIKRSDNGLWAVPAGGMELGDSVRECAVREVWEETGLTPTALTPIAILSGADFTGTNQWGHTYQFHITVFLATAWTGELVTQTDESTDAGWFDPERLPTPRSPSVDKSLRLVEGYERTGEFVAL</sequence>
<evidence type="ECO:0000256" key="1">
    <source>
        <dbReference type="ARBA" id="ARBA00001946"/>
    </source>
</evidence>
<dbReference type="AlphaFoldDB" id="A0A8J7GF06"/>
<evidence type="ECO:0000259" key="3">
    <source>
        <dbReference type="PROSITE" id="PS51462"/>
    </source>
</evidence>
<feature type="domain" description="Nudix hydrolase" evidence="3">
    <location>
        <begin position="21"/>
        <end position="151"/>
    </location>
</feature>
<dbReference type="Gene3D" id="3.90.79.10">
    <property type="entry name" value="Nucleoside Triphosphate Pyrophosphohydrolase"/>
    <property type="match status" value="1"/>
</dbReference>
<reference evidence="4" key="1">
    <citation type="submission" date="2020-11" db="EMBL/GenBank/DDBJ databases">
        <title>Sequencing the genomes of 1000 actinobacteria strains.</title>
        <authorList>
            <person name="Klenk H.-P."/>
        </authorList>
    </citation>
    <scope>NUCLEOTIDE SEQUENCE</scope>
    <source>
        <strain evidence="4">DSM 45356</strain>
    </source>
</reference>
<organism evidence="4 5">
    <name type="scientific">Longispora fulva</name>
    <dbReference type="NCBI Taxonomy" id="619741"/>
    <lineage>
        <taxon>Bacteria</taxon>
        <taxon>Bacillati</taxon>
        <taxon>Actinomycetota</taxon>
        <taxon>Actinomycetes</taxon>
        <taxon>Micromonosporales</taxon>
        <taxon>Micromonosporaceae</taxon>
        <taxon>Longispora</taxon>
    </lineage>
</organism>
<accession>A0A8J7GF06</accession>
<gene>
    <name evidence="4" type="ORF">IW245_002884</name>
</gene>
<evidence type="ECO:0000313" key="4">
    <source>
        <dbReference type="EMBL" id="MBG6136690.1"/>
    </source>
</evidence>
<evidence type="ECO:0000313" key="5">
    <source>
        <dbReference type="Proteomes" id="UP000622552"/>
    </source>
</evidence>
<name>A0A8J7GF06_9ACTN</name>
<keyword evidence="5" id="KW-1185">Reference proteome</keyword>
<dbReference type="RefSeq" id="WP_197003631.1">
    <property type="nucleotide sequence ID" value="NZ_BONS01000016.1"/>
</dbReference>
<dbReference type="PANTHER" id="PTHR43046:SF14">
    <property type="entry name" value="MUTT_NUDIX FAMILY PROTEIN"/>
    <property type="match status" value="1"/>
</dbReference>
<dbReference type="Proteomes" id="UP000622552">
    <property type="component" value="Unassembled WGS sequence"/>
</dbReference>
<proteinExistence type="predicted"/>
<dbReference type="InterPro" id="IPR000086">
    <property type="entry name" value="NUDIX_hydrolase_dom"/>
</dbReference>
<protein>
    <submittedName>
        <fullName evidence="4">8-oxo-dGTP pyrophosphatase MutT (NUDIX family)</fullName>
    </submittedName>
</protein>
<dbReference type="PRINTS" id="PR00502">
    <property type="entry name" value="NUDIXFAMILY"/>
</dbReference>
<dbReference type="InterPro" id="IPR020476">
    <property type="entry name" value="Nudix_hydrolase"/>
</dbReference>
<dbReference type="GO" id="GO:0016787">
    <property type="term" value="F:hydrolase activity"/>
    <property type="evidence" value="ECO:0007669"/>
    <property type="project" value="UniProtKB-KW"/>
</dbReference>
<evidence type="ECO:0000256" key="2">
    <source>
        <dbReference type="ARBA" id="ARBA00022801"/>
    </source>
</evidence>
<dbReference type="PROSITE" id="PS51462">
    <property type="entry name" value="NUDIX"/>
    <property type="match status" value="1"/>
</dbReference>
<dbReference type="SUPFAM" id="SSF55811">
    <property type="entry name" value="Nudix"/>
    <property type="match status" value="1"/>
</dbReference>
<dbReference type="Pfam" id="PF00293">
    <property type="entry name" value="NUDIX"/>
    <property type="match status" value="1"/>
</dbReference>
<dbReference type="EMBL" id="JADOUF010000001">
    <property type="protein sequence ID" value="MBG6136690.1"/>
    <property type="molecule type" value="Genomic_DNA"/>
</dbReference>
<keyword evidence="2" id="KW-0378">Hydrolase</keyword>